<evidence type="ECO:0000313" key="1">
    <source>
        <dbReference type="EMBL" id="EJT69141.1"/>
    </source>
</evidence>
<dbReference type="RefSeq" id="XP_009229420.1">
    <property type="nucleotide sequence ID" value="XM_009231156.1"/>
</dbReference>
<name>J3PIC2_GAET3</name>
<reference evidence="1" key="3">
    <citation type="submission" date="2010-09" db="EMBL/GenBank/DDBJ databases">
        <title>Annotation of Gaeumannomyces graminis var. tritici R3-111a-1.</title>
        <authorList>
            <consortium name="The Broad Institute Genome Sequencing Platform"/>
            <person name="Ma L.-J."/>
            <person name="Dead R."/>
            <person name="Young S.K."/>
            <person name="Zeng Q."/>
            <person name="Gargeya S."/>
            <person name="Fitzgerald M."/>
            <person name="Haas B."/>
            <person name="Abouelleil A."/>
            <person name="Alvarado L."/>
            <person name="Arachchi H.M."/>
            <person name="Berlin A."/>
            <person name="Brown A."/>
            <person name="Chapman S.B."/>
            <person name="Chen Z."/>
            <person name="Dunbar C."/>
            <person name="Freedman E."/>
            <person name="Gearin G."/>
            <person name="Gellesch M."/>
            <person name="Goldberg J."/>
            <person name="Griggs A."/>
            <person name="Gujja S."/>
            <person name="Heiman D."/>
            <person name="Howarth C."/>
            <person name="Larson L."/>
            <person name="Lui A."/>
            <person name="MacDonald P.J.P."/>
            <person name="Mehta T."/>
            <person name="Montmayeur A."/>
            <person name="Murphy C."/>
            <person name="Neiman D."/>
            <person name="Pearson M."/>
            <person name="Priest M."/>
            <person name="Roberts A."/>
            <person name="Saif S."/>
            <person name="Shea T."/>
            <person name="Shenoy N."/>
            <person name="Sisk P."/>
            <person name="Stolte C."/>
            <person name="Sykes S."/>
            <person name="Yandava C."/>
            <person name="Wortman J."/>
            <person name="Nusbaum C."/>
            <person name="Birren B."/>
        </authorList>
    </citation>
    <scope>NUCLEOTIDE SEQUENCE</scope>
    <source>
        <strain evidence="1">R3-111a-1</strain>
    </source>
</reference>
<accession>J3PIC2</accession>
<reference evidence="2" key="5">
    <citation type="submission" date="2018-04" db="UniProtKB">
        <authorList>
            <consortium name="EnsemblFungi"/>
        </authorList>
    </citation>
    <scope>IDENTIFICATION</scope>
    <source>
        <strain evidence="2">R3-111a-1</strain>
    </source>
</reference>
<reference evidence="2" key="4">
    <citation type="journal article" date="2015" name="G3 (Bethesda)">
        <title>Genome sequences of three phytopathogenic species of the Magnaporthaceae family of fungi.</title>
        <authorList>
            <person name="Okagaki L.H."/>
            <person name="Nunes C.C."/>
            <person name="Sailsbery J."/>
            <person name="Clay B."/>
            <person name="Brown D."/>
            <person name="John T."/>
            <person name="Oh Y."/>
            <person name="Young N."/>
            <person name="Fitzgerald M."/>
            <person name="Haas B.J."/>
            <person name="Zeng Q."/>
            <person name="Young S."/>
            <person name="Adiconis X."/>
            <person name="Fan L."/>
            <person name="Levin J.Z."/>
            <person name="Mitchell T.K."/>
            <person name="Okubara P.A."/>
            <person name="Farman M.L."/>
            <person name="Kohn L.M."/>
            <person name="Birren B."/>
            <person name="Ma L.-J."/>
            <person name="Dean R.A."/>
        </authorList>
    </citation>
    <scope>NUCLEOTIDE SEQUENCE</scope>
    <source>
        <strain evidence="2">R3-111a-1</strain>
    </source>
</reference>
<dbReference type="EnsemblFungi" id="EJT69141">
    <property type="protein sequence ID" value="EJT69141"/>
    <property type="gene ID" value="GGTG_13250"/>
</dbReference>
<protein>
    <submittedName>
        <fullName evidence="1 2">Uncharacterized protein</fullName>
    </submittedName>
</protein>
<reference evidence="3" key="1">
    <citation type="submission" date="2010-07" db="EMBL/GenBank/DDBJ databases">
        <title>The genome sequence of Gaeumannomyces graminis var. tritici strain R3-111a-1.</title>
        <authorList>
            <consortium name="The Broad Institute Genome Sequencing Platform"/>
            <person name="Ma L.-J."/>
            <person name="Dead R."/>
            <person name="Young S."/>
            <person name="Zeng Q."/>
            <person name="Koehrsen M."/>
            <person name="Alvarado L."/>
            <person name="Berlin A."/>
            <person name="Chapman S.B."/>
            <person name="Chen Z."/>
            <person name="Freedman E."/>
            <person name="Gellesch M."/>
            <person name="Goldberg J."/>
            <person name="Griggs A."/>
            <person name="Gujja S."/>
            <person name="Heilman E.R."/>
            <person name="Heiman D."/>
            <person name="Hepburn T."/>
            <person name="Howarth C."/>
            <person name="Jen D."/>
            <person name="Larson L."/>
            <person name="Mehta T."/>
            <person name="Neiman D."/>
            <person name="Pearson M."/>
            <person name="Roberts A."/>
            <person name="Saif S."/>
            <person name="Shea T."/>
            <person name="Shenoy N."/>
            <person name="Sisk P."/>
            <person name="Stolte C."/>
            <person name="Sykes S."/>
            <person name="Walk T."/>
            <person name="White J."/>
            <person name="Yandava C."/>
            <person name="Haas B."/>
            <person name="Nusbaum C."/>
            <person name="Birren B."/>
        </authorList>
    </citation>
    <scope>NUCLEOTIDE SEQUENCE [LARGE SCALE GENOMIC DNA]</scope>
    <source>
        <strain evidence="3">R3-111a-1</strain>
    </source>
</reference>
<reference evidence="1" key="2">
    <citation type="submission" date="2010-07" db="EMBL/GenBank/DDBJ databases">
        <authorList>
            <consortium name="The Broad Institute Genome Sequencing Platform"/>
            <consortium name="Broad Institute Genome Sequencing Center for Infectious Disease"/>
            <person name="Ma L.-J."/>
            <person name="Dead R."/>
            <person name="Young S."/>
            <person name="Zeng Q."/>
            <person name="Koehrsen M."/>
            <person name="Alvarado L."/>
            <person name="Berlin A."/>
            <person name="Chapman S.B."/>
            <person name="Chen Z."/>
            <person name="Freedman E."/>
            <person name="Gellesch M."/>
            <person name="Goldberg J."/>
            <person name="Griggs A."/>
            <person name="Gujja S."/>
            <person name="Heilman E.R."/>
            <person name="Heiman D."/>
            <person name="Hepburn T."/>
            <person name="Howarth C."/>
            <person name="Jen D."/>
            <person name="Larson L."/>
            <person name="Mehta T."/>
            <person name="Neiman D."/>
            <person name="Pearson M."/>
            <person name="Roberts A."/>
            <person name="Saif S."/>
            <person name="Shea T."/>
            <person name="Shenoy N."/>
            <person name="Sisk P."/>
            <person name="Stolte C."/>
            <person name="Sykes S."/>
            <person name="Walk T."/>
            <person name="White J."/>
            <person name="Yandava C."/>
            <person name="Haas B."/>
            <person name="Nusbaum C."/>
            <person name="Birren B."/>
        </authorList>
    </citation>
    <scope>NUCLEOTIDE SEQUENCE</scope>
    <source>
        <strain evidence="1">R3-111a-1</strain>
    </source>
</reference>
<keyword evidence="3" id="KW-1185">Reference proteome</keyword>
<proteinExistence type="predicted"/>
<organism evidence="1">
    <name type="scientific">Gaeumannomyces tritici (strain R3-111a-1)</name>
    <name type="common">Wheat and barley take-all root rot fungus</name>
    <name type="synonym">Gaeumannomyces graminis var. tritici</name>
    <dbReference type="NCBI Taxonomy" id="644352"/>
    <lineage>
        <taxon>Eukaryota</taxon>
        <taxon>Fungi</taxon>
        <taxon>Dikarya</taxon>
        <taxon>Ascomycota</taxon>
        <taxon>Pezizomycotina</taxon>
        <taxon>Sordariomycetes</taxon>
        <taxon>Sordariomycetidae</taxon>
        <taxon>Magnaporthales</taxon>
        <taxon>Magnaporthaceae</taxon>
        <taxon>Gaeumannomyces</taxon>
    </lineage>
</organism>
<gene>
    <name evidence="2" type="primary">20353708</name>
    <name evidence="1" type="ORF">GGTG_13250</name>
</gene>
<evidence type="ECO:0000313" key="2">
    <source>
        <dbReference type="EnsemblFungi" id="EJT69141"/>
    </source>
</evidence>
<dbReference type="HOGENOM" id="CLU_1161200_0_0_1"/>
<dbReference type="Proteomes" id="UP000006039">
    <property type="component" value="Unassembled WGS sequence"/>
</dbReference>
<dbReference type="GeneID" id="20353708"/>
<dbReference type="VEuPathDB" id="FungiDB:GGTG_13250"/>
<dbReference type="EMBL" id="GL385405">
    <property type="protein sequence ID" value="EJT69141.1"/>
    <property type="molecule type" value="Genomic_DNA"/>
</dbReference>
<sequence>MASGDGPVGPIWFTNDRWDSRYYGKIYVFSPDPVLEVLGHILMRMERARERLAWGLNPFLALESGVSKISIYPKFDVWYEWDHVDFEDVTVSIIPRDGDHPKKITNLQALRTLKGPMSVLEPILYAVKKDGEIGKAATSAILCHNRGQKIEPGEGCLQSENLIGWYRIPGQFNGTCANCLLNRRSSLCSYTVLRENEETVEEARLAFQNAIDAIAIAGAKLQTVQQAIMYGKDKEIQMQ</sequence>
<dbReference type="AlphaFoldDB" id="J3PIC2"/>
<evidence type="ECO:0000313" key="3">
    <source>
        <dbReference type="Proteomes" id="UP000006039"/>
    </source>
</evidence>